<sequence>MRPLELTFSGLRSYISRQHINFRGQSLVGITGETGAGKSSIFIAINFALFGACTFEAPTPKVLIADGGDGTLAVELVFEARGKEWKVSRRLSKKSANSHHRLEALDGSETRLGRDVTNTRIQQLIGLDQKTFVRSVLLRQGKFEQLLHASPAERAHMLKGLLGLDILDTIGRQARDRRDALAPHLHKLRERKAALLDDPRAAAAQAATQIGQADEQIEQLGAAQEQLAGIHARCVDAENERMRLLELIGKLASILDTDAPEQLKRLAELGDAVAVMDGALVGELTPLRQRRDGLLAQLGDRRPGGPLADVPATAATALGQLGELVEREADASSRFDTETAEMRAAESSVSGAREEAEKLATLRKDTEQDRKNAADREGDLERQLDAWRAGLRDVRELTARVTQLAQQLRDRQSDHVAAAEKLEQQRAAVEEAHQAVTSAEEAIEGQKRLNAAAYAAAGLQPGDACLICDHELPDGFVPPHAPGLHDAEQALKKARAHAKRKADLTTAALSKERETYTVAEQKAAQLTDTSEQARSALTVLTQQLGAIDLDRHDDHNLAPHIEALTAAREQTAAKAAYLEEIRNSAAKAAAIVEAIDKDIAGRTAQLKKIQIQVVALRKRITTLTQQIPAEYRPERPTTELVTRLRDQATADRLRLGEQWSTLTQLSTEIEALETRRDQLIEKRADQVTTPAKQSQQRMLDVSTGYAALAALLHTPPATQLDLTADLTAQAQWAADIKDLARGALDAGRARAGDVSSLLERLAIEAAAITSNAPTGGKPLHAAYDDAVGRRAIATKTHDTALTQIPVMDDMVRRIESTQPHLDGLTALVELLGNGKFGAAVVQERQQTLLGAATAIIRGMTLGRFAFGPDFQIFDAHTGSLRDVKTLSGGETFQASLALALAVVEQASSSGGKAESLFLDEGFGSLDQTALTYALDALSTQVAAGRLVVVISHMLAVAQHVPALLRVSNAAAGSTVRWATDTELLELADEAGAGPLHT</sequence>
<dbReference type="PANTHER" id="PTHR32114">
    <property type="entry name" value="ABC TRANSPORTER ABCH.3"/>
    <property type="match status" value="1"/>
</dbReference>
<evidence type="ECO:0000259" key="5">
    <source>
        <dbReference type="Pfam" id="PF13476"/>
    </source>
</evidence>
<keyword evidence="6" id="KW-0378">Hydrolase</keyword>
<name>A0ABT9MLZ0_9ACTN</name>
<dbReference type="EMBL" id="JAUSRA010000001">
    <property type="protein sequence ID" value="MDP9792430.1"/>
    <property type="molecule type" value="Genomic_DNA"/>
</dbReference>
<keyword evidence="7" id="KW-1185">Reference proteome</keyword>
<organism evidence="6 7">
    <name type="scientific">Catenuloplanes nepalensis</name>
    <dbReference type="NCBI Taxonomy" id="587533"/>
    <lineage>
        <taxon>Bacteria</taxon>
        <taxon>Bacillati</taxon>
        <taxon>Actinomycetota</taxon>
        <taxon>Actinomycetes</taxon>
        <taxon>Micromonosporales</taxon>
        <taxon>Micromonosporaceae</taxon>
        <taxon>Catenuloplanes</taxon>
    </lineage>
</organism>
<dbReference type="RefSeq" id="WP_306827320.1">
    <property type="nucleotide sequence ID" value="NZ_JAUSRA010000001.1"/>
</dbReference>
<dbReference type="SUPFAM" id="SSF52540">
    <property type="entry name" value="P-loop containing nucleoside triphosphate hydrolases"/>
    <property type="match status" value="1"/>
</dbReference>
<dbReference type="Pfam" id="PF13558">
    <property type="entry name" value="SbcC_Walker_B"/>
    <property type="match status" value="1"/>
</dbReference>
<comment type="caution">
    <text evidence="6">The sequence shown here is derived from an EMBL/GenBank/DDBJ whole genome shotgun (WGS) entry which is preliminary data.</text>
</comment>
<accession>A0ABT9MLZ0</accession>
<dbReference type="Gene3D" id="3.40.50.300">
    <property type="entry name" value="P-loop containing nucleotide triphosphate hydrolases"/>
    <property type="match status" value="2"/>
</dbReference>
<feature type="region of interest" description="Disordered" evidence="4">
    <location>
        <begin position="332"/>
        <end position="378"/>
    </location>
</feature>
<evidence type="ECO:0000256" key="2">
    <source>
        <dbReference type="ARBA" id="ARBA00011322"/>
    </source>
</evidence>
<dbReference type="InterPro" id="IPR038729">
    <property type="entry name" value="Rad50/SbcC_AAA"/>
</dbReference>
<reference evidence="6 7" key="1">
    <citation type="submission" date="2023-07" db="EMBL/GenBank/DDBJ databases">
        <title>Sequencing the genomes of 1000 actinobacteria strains.</title>
        <authorList>
            <person name="Klenk H.-P."/>
        </authorList>
    </citation>
    <scope>NUCLEOTIDE SEQUENCE [LARGE SCALE GENOMIC DNA]</scope>
    <source>
        <strain evidence="6 7">DSM 44710</strain>
    </source>
</reference>
<dbReference type="Pfam" id="PF13476">
    <property type="entry name" value="AAA_23"/>
    <property type="match status" value="1"/>
</dbReference>
<dbReference type="Gene3D" id="1.10.287.1490">
    <property type="match status" value="1"/>
</dbReference>
<evidence type="ECO:0000313" key="6">
    <source>
        <dbReference type="EMBL" id="MDP9792430.1"/>
    </source>
</evidence>
<evidence type="ECO:0000256" key="3">
    <source>
        <dbReference type="ARBA" id="ARBA00013368"/>
    </source>
</evidence>
<feature type="compositionally biased region" description="Basic and acidic residues" evidence="4">
    <location>
        <begin position="352"/>
        <end position="378"/>
    </location>
</feature>
<keyword evidence="6" id="KW-0540">Nuclease</keyword>
<proteinExistence type="inferred from homology"/>
<comment type="similarity">
    <text evidence="1">Belongs to the SMC family. SbcC subfamily.</text>
</comment>
<evidence type="ECO:0000256" key="4">
    <source>
        <dbReference type="SAM" id="MobiDB-lite"/>
    </source>
</evidence>
<feature type="domain" description="Rad50/SbcC-type AAA" evidence="5">
    <location>
        <begin position="6"/>
        <end position="227"/>
    </location>
</feature>
<evidence type="ECO:0000256" key="1">
    <source>
        <dbReference type="ARBA" id="ARBA00006930"/>
    </source>
</evidence>
<evidence type="ECO:0000313" key="7">
    <source>
        <dbReference type="Proteomes" id="UP001240984"/>
    </source>
</evidence>
<dbReference type="InterPro" id="IPR027417">
    <property type="entry name" value="P-loop_NTPase"/>
</dbReference>
<dbReference type="GO" id="GO:0004527">
    <property type="term" value="F:exonuclease activity"/>
    <property type="evidence" value="ECO:0007669"/>
    <property type="project" value="UniProtKB-KW"/>
</dbReference>
<gene>
    <name evidence="6" type="ORF">J2S43_000942</name>
</gene>
<dbReference type="PANTHER" id="PTHR32114:SF2">
    <property type="entry name" value="ABC TRANSPORTER ABCH.3"/>
    <property type="match status" value="1"/>
</dbReference>
<comment type="subunit">
    <text evidence="2">Heterodimer of SbcC and SbcD.</text>
</comment>
<dbReference type="Proteomes" id="UP001240984">
    <property type="component" value="Unassembled WGS sequence"/>
</dbReference>
<protein>
    <recommendedName>
        <fullName evidence="3">Nuclease SbcCD subunit C</fullName>
    </recommendedName>
</protein>
<feature type="compositionally biased region" description="Basic and acidic residues" evidence="4">
    <location>
        <begin position="332"/>
        <end position="344"/>
    </location>
</feature>
<keyword evidence="6" id="KW-0269">Exonuclease</keyword>